<sequence>MSVDEKNEVPDSSEPPDVSEDELKERPTETDPEQKTPDFRSEKPRKSVDEEDLVPSKMTKSEKKRKESARKKSIEPYEVTKPEFPDRKLRKSKEEAETTEEFQVKSTQQVGTEQDKFPDKKLKKSTKKRASEPLEEFNLQHFGEESRTLIDEASLELSEKRTSKASKKAHKSSFDANFPGMLEEITLALLEEIKPDVEDESQDTSTKEKVPEPVGDKKPITQKHRQRRPSGLPKLKGSLTEPSQEKEPVLQAHTEPEFTKEKLIKSMEKTDYEPPQTTDLDIPEKSELEQTIEKSLKLPSEPKPGEEGQFPKEDRPGPSKLKYPIGKDDLIFSEYQKKLSEKKSTKSKNDYVVGSPRESVESAGSVYETQEFLRDLQDDMNELFTAVPDLEASTELRDSLVFPQDVDILGGKESQINPSLRPQFEHLTWSPERVAEWISDLGYPQYKECFTENFISGQKLIHVNCSNLPQMGITDFEDMKRKS</sequence>
<reference evidence="3" key="2">
    <citation type="submission" date="2025-08" db="UniProtKB">
        <authorList>
            <consortium name="Ensembl"/>
        </authorList>
    </citation>
    <scope>IDENTIFICATION</scope>
    <source>
        <strain evidence="3">Brown Norway</strain>
    </source>
</reference>
<reference evidence="3" key="1">
    <citation type="submission" date="2024-01" db="EMBL/GenBank/DDBJ databases">
        <title>GRCr8: a new rat reference genome assembly contstructed from accurate long reads and long range scaffolding.</title>
        <authorList>
            <person name="Doris P.A."/>
            <person name="Kalbfleisch T."/>
            <person name="Li K."/>
            <person name="Howe K."/>
            <person name="Wood J."/>
        </authorList>
    </citation>
    <scope>NUCLEOTIDE SEQUENCE [LARGE SCALE GENOMIC DNA]</scope>
    <source>
        <strain evidence="3">Brown Norway</strain>
    </source>
</reference>
<dbReference type="GeneID" id="681908"/>
<keyword evidence="4" id="KW-1185">Reference proteome</keyword>
<evidence type="ECO:0000313" key="5">
    <source>
        <dbReference type="RGD" id="1589368"/>
    </source>
</evidence>
<dbReference type="RefSeq" id="XP_038968852.1">
    <property type="nucleotide sequence ID" value="XM_039112924.2"/>
</dbReference>
<evidence type="ECO:0000313" key="3">
    <source>
        <dbReference type="Ensembl" id="ENSRNOP00000065907.2"/>
    </source>
</evidence>
<dbReference type="HOGENOM" id="CLU_693629_0_0_1"/>
<feature type="compositionally biased region" description="Basic and acidic residues" evidence="1">
    <location>
        <begin position="303"/>
        <end position="317"/>
    </location>
</feature>
<gene>
    <name evidence="3 5" type="primary">Samd15</name>
    <name evidence="5" type="synonym">LOC681908</name>
</gene>
<dbReference type="SUPFAM" id="SSF47769">
    <property type="entry name" value="SAM/Pointed domain"/>
    <property type="match status" value="1"/>
</dbReference>
<dbReference type="Gene3D" id="1.10.150.50">
    <property type="entry name" value="Transcription Factor, Ets-1"/>
    <property type="match status" value="1"/>
</dbReference>
<dbReference type="PaxDb" id="10116-ENSRNOP00000065907"/>
<dbReference type="eggNOG" id="ENOG502S3Z4">
    <property type="taxonomic scope" value="Eukaryota"/>
</dbReference>
<proteinExistence type="predicted"/>
<dbReference type="STRING" id="10116.ENSRNOP00000065907"/>
<feature type="compositionally biased region" description="Basic and acidic residues" evidence="1">
    <location>
        <begin position="205"/>
        <end position="219"/>
    </location>
</feature>
<dbReference type="InterPro" id="IPR001660">
    <property type="entry name" value="SAM"/>
</dbReference>
<feature type="compositionally biased region" description="Basic and acidic residues" evidence="1">
    <location>
        <begin position="21"/>
        <end position="48"/>
    </location>
</feature>
<dbReference type="RGD" id="1589368">
    <property type="gene designation" value="Samd15"/>
</dbReference>
<name>M0R8V2_RAT</name>
<protein>
    <submittedName>
        <fullName evidence="3">Sterile alpha motif domain containing 15</fullName>
    </submittedName>
</protein>
<evidence type="ECO:0000313" key="4">
    <source>
        <dbReference type="Proteomes" id="UP000002494"/>
    </source>
</evidence>
<feature type="region of interest" description="Disordered" evidence="1">
    <location>
        <begin position="193"/>
        <end position="325"/>
    </location>
</feature>
<dbReference type="Proteomes" id="UP000002494">
    <property type="component" value="Chromosome 6"/>
</dbReference>
<dbReference type="Pfam" id="PF07647">
    <property type="entry name" value="SAM_2"/>
    <property type="match status" value="1"/>
</dbReference>
<reference evidence="3" key="3">
    <citation type="submission" date="2025-09" db="UniProtKB">
        <authorList>
            <consortium name="Ensembl"/>
        </authorList>
    </citation>
    <scope>IDENTIFICATION</scope>
    <source>
        <strain evidence="3">Brown Norway</strain>
    </source>
</reference>
<feature type="region of interest" description="Disordered" evidence="1">
    <location>
        <begin position="1"/>
        <end position="147"/>
    </location>
</feature>
<dbReference type="GeneTree" id="ENSGT00630000089942"/>
<evidence type="ECO:0000256" key="1">
    <source>
        <dbReference type="SAM" id="MobiDB-lite"/>
    </source>
</evidence>
<dbReference type="PANTHER" id="PTHR46829">
    <property type="entry name" value="STERILE ALPHA MOTIF DOMAIN-CONTAINING PROTEIN 15"/>
    <property type="match status" value="1"/>
</dbReference>
<dbReference type="PROSITE" id="PS50105">
    <property type="entry name" value="SAM_DOMAIN"/>
    <property type="match status" value="1"/>
</dbReference>
<accession>M0R8V2</accession>
<feature type="compositionally biased region" description="Basic and acidic residues" evidence="1">
    <location>
        <begin position="282"/>
        <end position="296"/>
    </location>
</feature>
<organism evidence="3 4">
    <name type="scientific">Rattus norvegicus</name>
    <name type="common">Rat</name>
    <dbReference type="NCBI Taxonomy" id="10116"/>
    <lineage>
        <taxon>Eukaryota</taxon>
        <taxon>Metazoa</taxon>
        <taxon>Chordata</taxon>
        <taxon>Craniata</taxon>
        <taxon>Vertebrata</taxon>
        <taxon>Euteleostomi</taxon>
        <taxon>Mammalia</taxon>
        <taxon>Eutheria</taxon>
        <taxon>Euarchontoglires</taxon>
        <taxon>Glires</taxon>
        <taxon>Rodentia</taxon>
        <taxon>Myomorpha</taxon>
        <taxon>Muroidea</taxon>
        <taxon>Muridae</taxon>
        <taxon>Murinae</taxon>
        <taxon>Rattus</taxon>
    </lineage>
</organism>
<feature type="compositionally biased region" description="Basic and acidic residues" evidence="1">
    <location>
        <begin position="243"/>
        <end position="272"/>
    </location>
</feature>
<feature type="compositionally biased region" description="Basic and acidic residues" evidence="1">
    <location>
        <begin position="59"/>
        <end position="96"/>
    </location>
</feature>
<dbReference type="Ensembl" id="ENSRNOT00000074634.4">
    <property type="protein sequence ID" value="ENSRNOP00000065907.2"/>
    <property type="gene ID" value="ENSRNOG00000050413.4"/>
</dbReference>
<feature type="domain" description="SAM" evidence="2">
    <location>
        <begin position="429"/>
        <end position="483"/>
    </location>
</feature>
<evidence type="ECO:0000259" key="2">
    <source>
        <dbReference type="PROSITE" id="PS50105"/>
    </source>
</evidence>
<dbReference type="Bgee" id="ENSRNOG00000050413">
    <property type="expression patterns" value="Expressed in testis and 11 other cell types or tissues"/>
</dbReference>
<dbReference type="PANTHER" id="PTHR46829:SF1">
    <property type="entry name" value="STERILE ALPHA MOTIF DOMAIN-CONTAINING PROTEIN 15"/>
    <property type="match status" value="1"/>
</dbReference>
<dbReference type="InterPro" id="IPR013761">
    <property type="entry name" value="SAM/pointed_sf"/>
</dbReference>